<dbReference type="AlphaFoldDB" id="A0A285NCB7"/>
<dbReference type="PANTHER" id="PTHR12526">
    <property type="entry name" value="GLYCOSYLTRANSFERASE"/>
    <property type="match status" value="1"/>
</dbReference>
<accession>A0A285NCB7</accession>
<proteinExistence type="predicted"/>
<dbReference type="SUPFAM" id="SSF53756">
    <property type="entry name" value="UDP-Glycosyltransferase/glycogen phosphorylase"/>
    <property type="match status" value="1"/>
</dbReference>
<name>A0A285NCB7_9HYPH</name>
<protein>
    <submittedName>
        <fullName evidence="2">Glycosyl transferases group 1</fullName>
    </submittedName>
</protein>
<evidence type="ECO:0000313" key="3">
    <source>
        <dbReference type="Proteomes" id="UP000219439"/>
    </source>
</evidence>
<keyword evidence="3" id="KW-1185">Reference proteome</keyword>
<evidence type="ECO:0000313" key="2">
    <source>
        <dbReference type="EMBL" id="SNZ07059.1"/>
    </source>
</evidence>
<dbReference type="EMBL" id="OBEL01000001">
    <property type="protein sequence ID" value="SNZ07059.1"/>
    <property type="molecule type" value="Genomic_DNA"/>
</dbReference>
<dbReference type="OrthoDB" id="9790710at2"/>
<dbReference type="CDD" id="cd03801">
    <property type="entry name" value="GT4_PimA-like"/>
    <property type="match status" value="1"/>
</dbReference>
<gene>
    <name evidence="2" type="ORF">SAMN06265368_0637</name>
</gene>
<evidence type="ECO:0000256" key="1">
    <source>
        <dbReference type="SAM" id="MobiDB-lite"/>
    </source>
</evidence>
<reference evidence="2 3" key="1">
    <citation type="submission" date="2017-09" db="EMBL/GenBank/DDBJ databases">
        <authorList>
            <person name="Ehlers B."/>
            <person name="Leendertz F.H."/>
        </authorList>
    </citation>
    <scope>NUCLEOTIDE SEQUENCE [LARGE SCALE GENOMIC DNA]</scope>
    <source>
        <strain evidence="2 3">DSM 18289</strain>
    </source>
</reference>
<organism evidence="2 3">
    <name type="scientific">Cohaesibacter gelatinilyticus</name>
    <dbReference type="NCBI Taxonomy" id="372072"/>
    <lineage>
        <taxon>Bacteria</taxon>
        <taxon>Pseudomonadati</taxon>
        <taxon>Pseudomonadota</taxon>
        <taxon>Alphaproteobacteria</taxon>
        <taxon>Hyphomicrobiales</taxon>
        <taxon>Cohaesibacteraceae</taxon>
    </lineage>
</organism>
<dbReference type="Gene3D" id="3.40.50.2000">
    <property type="entry name" value="Glycogen Phosphorylase B"/>
    <property type="match status" value="2"/>
</dbReference>
<feature type="region of interest" description="Disordered" evidence="1">
    <location>
        <begin position="1"/>
        <end position="27"/>
    </location>
</feature>
<dbReference type="Pfam" id="PF13692">
    <property type="entry name" value="Glyco_trans_1_4"/>
    <property type="match status" value="1"/>
</dbReference>
<sequence length="377" mass="41724">MMKTDHPIAAPTHANGHKPANEEVHSEQEKKILRVLVYSSERNGGNMPARQALYLAALTENPNIKLTILAPNGAALSQLAKEQELPLLPISEFGRSLLRRTPQLWPILTAMRRHSFDLAITHDGYAARGLSLIAKRVIGICHDDQFEPFKTVDTLLTLSSSAADKAKSVLDNDCDIQSLPYPYQCTSKVMKPEPEHQRLTVGASAHFIEKNGAAVFLHMAQLMVQERPDIRFILAGDGPDDQDLKQLGEQIAPFVEFPGRLTPAELAREIDVYCQTSRDEPFGLTLCAMMENGIACISTCTNGAMDILKGGMVAPLTPIDDALSLTERLLEMIGDPDRLSSVKKACFIRIREEDFDVHSFVDRLNEIVDKQAVHHAN</sequence>
<dbReference type="GO" id="GO:0016740">
    <property type="term" value="F:transferase activity"/>
    <property type="evidence" value="ECO:0007669"/>
    <property type="project" value="UniProtKB-KW"/>
</dbReference>
<dbReference type="Proteomes" id="UP000219439">
    <property type="component" value="Unassembled WGS sequence"/>
</dbReference>
<dbReference type="RefSeq" id="WP_097151942.1">
    <property type="nucleotide sequence ID" value="NZ_OBEL01000001.1"/>
</dbReference>
<keyword evidence="2" id="KW-0808">Transferase</keyword>